<dbReference type="EMBL" id="JBHSLD010000006">
    <property type="protein sequence ID" value="MFC5380249.1"/>
    <property type="molecule type" value="Genomic_DNA"/>
</dbReference>
<keyword evidence="2" id="KW-1185">Reference proteome</keyword>
<dbReference type="RefSeq" id="WP_340267198.1">
    <property type="nucleotide sequence ID" value="NZ_JBBEOG010000001.1"/>
</dbReference>
<keyword evidence="1" id="KW-0489">Methyltransferase</keyword>
<organism evidence="1 2">
    <name type="scientific">Aquipuribacter nitratireducens</name>
    <dbReference type="NCBI Taxonomy" id="650104"/>
    <lineage>
        <taxon>Bacteria</taxon>
        <taxon>Bacillati</taxon>
        <taxon>Actinomycetota</taxon>
        <taxon>Actinomycetes</taxon>
        <taxon>Micrococcales</taxon>
        <taxon>Intrasporangiaceae</taxon>
        <taxon>Aquipuribacter</taxon>
    </lineage>
</organism>
<protein>
    <submittedName>
        <fullName evidence="1">Class I SAM-dependent methyltransferase</fullName>
    </submittedName>
</protein>
<reference evidence="2" key="1">
    <citation type="journal article" date="2019" name="Int. J. Syst. Evol. Microbiol.">
        <title>The Global Catalogue of Microorganisms (GCM) 10K type strain sequencing project: providing services to taxonomists for standard genome sequencing and annotation.</title>
        <authorList>
            <consortium name="The Broad Institute Genomics Platform"/>
            <consortium name="The Broad Institute Genome Sequencing Center for Infectious Disease"/>
            <person name="Wu L."/>
            <person name="Ma J."/>
        </authorList>
    </citation>
    <scope>NUCLEOTIDE SEQUENCE [LARGE SCALE GENOMIC DNA]</scope>
    <source>
        <strain evidence="2">CCUG 43114</strain>
    </source>
</reference>
<dbReference type="Proteomes" id="UP001596122">
    <property type="component" value="Unassembled WGS sequence"/>
</dbReference>
<evidence type="ECO:0000313" key="2">
    <source>
        <dbReference type="Proteomes" id="UP001596122"/>
    </source>
</evidence>
<gene>
    <name evidence="1" type="ORF">ACFPJ6_05555</name>
</gene>
<sequence length="266" mass="28993">METDSGPLRAGYLAVATGARRALDGTALLRRWDARAAAAPRSRTAHLRTLLAVHNAEDLVALDLPWWTYEAVDAVDDFLRTREAPRAFEYGSGASTVWLARRCDAVDAVEHQAGWAERVRQLLAEAPGLRCTPVLHVPEIPAVPSGRTARTPSRAPSGTGLDFDGYVRTVDAVEGTVDLLCVDGRAREAALLHALDRVADDGLVLLDDAQRERYHAPVASAVERGWYARRTRGATPCQPLPRETVLLSRDRDVLEVLGRRPAPLTG</sequence>
<comment type="caution">
    <text evidence="1">The sequence shown here is derived from an EMBL/GenBank/DDBJ whole genome shotgun (WGS) entry which is preliminary data.</text>
</comment>
<proteinExistence type="predicted"/>
<dbReference type="Gene3D" id="3.40.50.150">
    <property type="entry name" value="Vaccinia Virus protein VP39"/>
    <property type="match status" value="1"/>
</dbReference>
<dbReference type="InterPro" id="IPR029063">
    <property type="entry name" value="SAM-dependent_MTases_sf"/>
</dbReference>
<dbReference type="GO" id="GO:0008168">
    <property type="term" value="F:methyltransferase activity"/>
    <property type="evidence" value="ECO:0007669"/>
    <property type="project" value="UniProtKB-KW"/>
</dbReference>
<evidence type="ECO:0000313" key="1">
    <source>
        <dbReference type="EMBL" id="MFC5380249.1"/>
    </source>
</evidence>
<accession>A0ABW0GKV7</accession>
<name>A0ABW0GKV7_9MICO</name>
<dbReference type="GO" id="GO:0032259">
    <property type="term" value="P:methylation"/>
    <property type="evidence" value="ECO:0007669"/>
    <property type="project" value="UniProtKB-KW"/>
</dbReference>
<keyword evidence="1" id="KW-0808">Transferase</keyword>